<evidence type="ECO:0000256" key="1">
    <source>
        <dbReference type="SAM" id="Phobius"/>
    </source>
</evidence>
<dbReference type="RefSeq" id="WP_073077296.1">
    <property type="nucleotide sequence ID" value="NZ_FRBL01000001.1"/>
</dbReference>
<keyword evidence="1" id="KW-1133">Transmembrane helix</keyword>
<proteinExistence type="predicted"/>
<keyword evidence="1" id="KW-0472">Membrane</keyword>
<dbReference type="OrthoDB" id="680468at2"/>
<name>A0A1M6VNR6_9BACT</name>
<keyword evidence="1" id="KW-0812">Transmembrane</keyword>
<accession>A0A1M6VNR6</accession>
<feature type="transmembrane region" description="Helical" evidence="1">
    <location>
        <begin position="36"/>
        <end position="58"/>
    </location>
</feature>
<dbReference type="AlphaFoldDB" id="A0A1M6VNR6"/>
<protein>
    <submittedName>
        <fullName evidence="2">Uncharacterized protein</fullName>
    </submittedName>
</protein>
<dbReference type="Proteomes" id="UP000184420">
    <property type="component" value="Unassembled WGS sequence"/>
</dbReference>
<reference evidence="2 3" key="1">
    <citation type="submission" date="2016-11" db="EMBL/GenBank/DDBJ databases">
        <authorList>
            <person name="Jaros S."/>
            <person name="Januszkiewicz K."/>
            <person name="Wedrychowicz H."/>
        </authorList>
    </citation>
    <scope>NUCLEOTIDE SEQUENCE [LARGE SCALE GENOMIC DNA]</scope>
    <source>
        <strain evidence="2 3">DSM 27406</strain>
    </source>
</reference>
<sequence>MDTEEQQETIWQRLRAMAFPISPGDGIAKRAAKNGAFYLTALMVGLVTLALSAAILFVL</sequence>
<evidence type="ECO:0000313" key="2">
    <source>
        <dbReference type="EMBL" id="SHK83143.1"/>
    </source>
</evidence>
<organism evidence="2 3">
    <name type="scientific">Chitinophaga jiangningensis</name>
    <dbReference type="NCBI Taxonomy" id="1419482"/>
    <lineage>
        <taxon>Bacteria</taxon>
        <taxon>Pseudomonadati</taxon>
        <taxon>Bacteroidota</taxon>
        <taxon>Chitinophagia</taxon>
        <taxon>Chitinophagales</taxon>
        <taxon>Chitinophagaceae</taxon>
        <taxon>Chitinophaga</taxon>
    </lineage>
</organism>
<evidence type="ECO:0000313" key="3">
    <source>
        <dbReference type="Proteomes" id="UP000184420"/>
    </source>
</evidence>
<keyword evidence="3" id="KW-1185">Reference proteome</keyword>
<dbReference type="EMBL" id="FRBL01000001">
    <property type="protein sequence ID" value="SHK83143.1"/>
    <property type="molecule type" value="Genomic_DNA"/>
</dbReference>
<gene>
    <name evidence="2" type="ORF">SAMN05444266_101292</name>
</gene>
<dbReference type="STRING" id="1419482.SAMN05444266_101292"/>